<dbReference type="Gene3D" id="2.60.40.10">
    <property type="entry name" value="Immunoglobulins"/>
    <property type="match status" value="1"/>
</dbReference>
<protein>
    <recommendedName>
        <fullName evidence="3">Fibronectin type-III domain-containing protein</fullName>
    </recommendedName>
</protein>
<organism evidence="5 6">
    <name type="scientific">Adineta steineri</name>
    <dbReference type="NCBI Taxonomy" id="433720"/>
    <lineage>
        <taxon>Eukaryota</taxon>
        <taxon>Metazoa</taxon>
        <taxon>Spiralia</taxon>
        <taxon>Gnathifera</taxon>
        <taxon>Rotifera</taxon>
        <taxon>Eurotatoria</taxon>
        <taxon>Bdelloidea</taxon>
        <taxon>Adinetida</taxon>
        <taxon>Adinetidae</taxon>
        <taxon>Adineta</taxon>
    </lineage>
</organism>
<feature type="repeat" description="NHL" evidence="2">
    <location>
        <begin position="809"/>
        <end position="846"/>
    </location>
</feature>
<dbReference type="EMBL" id="CAJOAZ010001495">
    <property type="protein sequence ID" value="CAF3821369.1"/>
    <property type="molecule type" value="Genomic_DNA"/>
</dbReference>
<dbReference type="Pfam" id="PF24674">
    <property type="entry name" value="MACPF_SNTX"/>
    <property type="match status" value="1"/>
</dbReference>
<dbReference type="Pfam" id="PF21109">
    <property type="entry name" value="Stonustoxin_helical"/>
    <property type="match status" value="1"/>
</dbReference>
<reference evidence="5" key="1">
    <citation type="submission" date="2021-02" db="EMBL/GenBank/DDBJ databases">
        <authorList>
            <person name="Nowell W R."/>
        </authorList>
    </citation>
    <scope>NUCLEOTIDE SEQUENCE</scope>
</reference>
<dbReference type="InterPro" id="IPR001258">
    <property type="entry name" value="NHL_repeat"/>
</dbReference>
<dbReference type="InterPro" id="IPR011042">
    <property type="entry name" value="6-blade_b-propeller_TolB-like"/>
</dbReference>
<dbReference type="InterPro" id="IPR052090">
    <property type="entry name" value="Cytolytic_pore-forming_toxin"/>
</dbReference>
<dbReference type="PROSITE" id="PS50853">
    <property type="entry name" value="FN3"/>
    <property type="match status" value="1"/>
</dbReference>
<evidence type="ECO:0000256" key="1">
    <source>
        <dbReference type="ARBA" id="ARBA00022737"/>
    </source>
</evidence>
<dbReference type="InterPro" id="IPR056072">
    <property type="entry name" value="SNTX_MACPF/CDC-like_dom"/>
</dbReference>
<dbReference type="PROSITE" id="PS51125">
    <property type="entry name" value="NHL"/>
    <property type="match status" value="2"/>
</dbReference>
<proteinExistence type="predicted"/>
<keyword evidence="1" id="KW-0677">Repeat</keyword>
<evidence type="ECO:0000313" key="4">
    <source>
        <dbReference type="EMBL" id="CAF0843728.1"/>
    </source>
</evidence>
<dbReference type="Gene3D" id="2.120.10.30">
    <property type="entry name" value="TolB, C-terminal domain"/>
    <property type="match status" value="2"/>
</dbReference>
<feature type="repeat" description="NHL" evidence="2">
    <location>
        <begin position="910"/>
        <end position="946"/>
    </location>
</feature>
<dbReference type="CDD" id="cd05819">
    <property type="entry name" value="NHL"/>
    <property type="match status" value="1"/>
</dbReference>
<name>A0A819D2I8_9BILA</name>
<dbReference type="InterPro" id="IPR036116">
    <property type="entry name" value="FN3_sf"/>
</dbReference>
<accession>A0A819D2I8</accession>
<evidence type="ECO:0000259" key="3">
    <source>
        <dbReference type="PROSITE" id="PS50853"/>
    </source>
</evidence>
<dbReference type="SUPFAM" id="SSF63829">
    <property type="entry name" value="Calcium-dependent phosphotriesterase"/>
    <property type="match status" value="1"/>
</dbReference>
<sequence length="947" mass="108436">MATEHEITMVTLGRPFHLGMLYDLRSDKLITDVTLWDPQILANHTITHKQSNTSCEIITEDSLQHKAHALGVEASLKLRLFSGLMNISGSAKYAEDYQKTNDEARLILKYSTTTHFQQLTMKHLGRDNLNHPDLLDTDVATHVVTGVVYGAEAFFIFDRTVPKGESKEEVSNSLKAIFNKSIFENEEEANLNLTDQEKKYVHKLHCKFYSDFHLNENPNTYDEAVKMYRQLPLLLGENNENAIPKKVWLYPLHLLDNNLTRIIREISPKLVHDSISTIKNLRSLEVRALDLLESSIFTSLSHMKKHLLDFTARLSEMERDLKEKITLNLPKLRGNTDVEESVLFNVFKQVESSPFNQRKLDSWLKEKKKEITLITKWVRNLIRDRNSNIAVKSSSFDEIIGDTRYDYIFCLSLHLVEENDPQLTDMDNYLHNKSKFKSLTTRKKHTPWFGNRHNMAKFHMNLQQFKEFAKTNKIDNTKIKFIINEEYSVNDTKTIELVLYEHGSEKKGFIIPSRPDAPHAISVTDSNVTLIWTDAANGTEEVWNYKVMYQEHRGEILVGKNKSKKEEKWTGVYTKDNHKKIIISNLPPSTKFVFKVQSITTIGHSAISACSEPIETLAKKVEPTTTTSTTTTTTSLTSTTTSTTTTIKVLNFNKWKQNAITVAGGNGQGHELNQLNNPYGIFIDKNKDMFIADFHNHRIVQWKYNANEEQIIAGGNGKGNRIDQLNHPTDVIVDEQNHSIIITDFGNRRVIQWSNQNQQILIGSIHCRGLAMDKNGFLYVSDYKKNEVRRWKIGEYDNEGIVVAGGNGKGDRLNQLNYPTFIFVGEDQSVYVSDRDNHRVMKWRKNAKEGIVVAGGNGQGSNLNQLNGPKGVIVDDYGQVYVADFWNDRVMRWYEEKEEGEIFIGENDQGSQSKQLSGPTGLSFDDEENLYVADFSNHRIAKFEIIL</sequence>
<evidence type="ECO:0000313" key="6">
    <source>
        <dbReference type="Proteomes" id="UP000663844"/>
    </source>
</evidence>
<dbReference type="CDD" id="cd00063">
    <property type="entry name" value="FN3"/>
    <property type="match status" value="1"/>
</dbReference>
<dbReference type="Pfam" id="PF18078">
    <property type="entry name" value="Thioredoxin_11"/>
    <property type="match status" value="1"/>
</dbReference>
<gene>
    <name evidence="4" type="ORF">JYZ213_LOCUS7505</name>
    <name evidence="5" type="ORF">OXD698_LOCUS19465</name>
</gene>
<dbReference type="SUPFAM" id="SSF49265">
    <property type="entry name" value="Fibronectin type III"/>
    <property type="match status" value="1"/>
</dbReference>
<dbReference type="Proteomes" id="UP000663845">
    <property type="component" value="Unassembled WGS sequence"/>
</dbReference>
<dbReference type="PANTHER" id="PTHR31594:SF16">
    <property type="entry name" value="SI:CH211-281L24.3"/>
    <property type="match status" value="1"/>
</dbReference>
<evidence type="ECO:0000256" key="2">
    <source>
        <dbReference type="PROSITE-ProRule" id="PRU00504"/>
    </source>
</evidence>
<comment type="caution">
    <text evidence="5">The sequence shown here is derived from an EMBL/GenBank/DDBJ whole genome shotgun (WGS) entry which is preliminary data.</text>
</comment>
<dbReference type="InterPro" id="IPR003961">
    <property type="entry name" value="FN3_dom"/>
</dbReference>
<dbReference type="InterPro" id="IPR013783">
    <property type="entry name" value="Ig-like_fold"/>
</dbReference>
<dbReference type="AlphaFoldDB" id="A0A819D2I8"/>
<feature type="domain" description="Fibronectin type-III" evidence="3">
    <location>
        <begin position="514"/>
        <end position="619"/>
    </location>
</feature>
<dbReference type="Proteomes" id="UP000663844">
    <property type="component" value="Unassembled WGS sequence"/>
</dbReference>
<dbReference type="SMART" id="SM00060">
    <property type="entry name" value="FN3"/>
    <property type="match status" value="1"/>
</dbReference>
<dbReference type="PANTHER" id="PTHR31594">
    <property type="entry name" value="AIG1-TYPE G DOMAIN-CONTAINING PROTEIN"/>
    <property type="match status" value="1"/>
</dbReference>
<dbReference type="Pfam" id="PF00041">
    <property type="entry name" value="fn3"/>
    <property type="match status" value="1"/>
</dbReference>
<dbReference type="EMBL" id="CAJNOG010000049">
    <property type="protein sequence ID" value="CAF0843728.1"/>
    <property type="molecule type" value="Genomic_DNA"/>
</dbReference>
<evidence type="ECO:0000313" key="5">
    <source>
        <dbReference type="EMBL" id="CAF3821369.1"/>
    </source>
</evidence>
<dbReference type="Pfam" id="PF01436">
    <property type="entry name" value="NHL"/>
    <property type="match status" value="1"/>
</dbReference>
<dbReference type="InterPro" id="IPR040581">
    <property type="entry name" value="Thioredoxin_11"/>
</dbReference>
<dbReference type="InterPro" id="IPR048997">
    <property type="entry name" value="Stonustoxin-like_helical"/>
</dbReference>